<accession>A0ABW5DV73</accession>
<evidence type="ECO:0000256" key="3">
    <source>
        <dbReference type="ARBA" id="ARBA00011738"/>
    </source>
</evidence>
<comment type="caution">
    <text evidence="15">The sequence shown here is derived from an EMBL/GenBank/DDBJ whole genome shotgun (WGS) entry which is preliminary data.</text>
</comment>
<dbReference type="NCBIfam" id="TIGR01424">
    <property type="entry name" value="gluta_reduc_2"/>
    <property type="match status" value="1"/>
</dbReference>
<dbReference type="Gene3D" id="3.50.50.60">
    <property type="entry name" value="FAD/NAD(P)-binding domain"/>
    <property type="match status" value="2"/>
</dbReference>
<dbReference type="RefSeq" id="WP_379877451.1">
    <property type="nucleotide sequence ID" value="NZ_JBHUIP010000013.1"/>
</dbReference>
<dbReference type="Pfam" id="PF02852">
    <property type="entry name" value="Pyr_redox_dim"/>
    <property type="match status" value="1"/>
</dbReference>
<keyword evidence="5 11" id="KW-0274">FAD</keyword>
<dbReference type="Proteomes" id="UP001597295">
    <property type="component" value="Unassembled WGS sequence"/>
</dbReference>
<dbReference type="Gene3D" id="3.30.390.30">
    <property type="match status" value="1"/>
</dbReference>
<keyword evidence="9 11" id="KW-0676">Redox-active center</keyword>
<dbReference type="EMBL" id="JBHUIP010000013">
    <property type="protein sequence ID" value="MFD2264369.1"/>
    <property type="molecule type" value="Genomic_DNA"/>
</dbReference>
<feature type="domain" description="FAD/NAD(P)-binding" evidence="14">
    <location>
        <begin position="6"/>
        <end position="316"/>
    </location>
</feature>
<keyword evidence="6 12" id="KW-0521">NADP</keyword>
<comment type="similarity">
    <text evidence="2 11">Belongs to the class-I pyridine nucleotide-disulfide oxidoreductase family.</text>
</comment>
<dbReference type="InterPro" id="IPR023753">
    <property type="entry name" value="FAD/NAD-binding_dom"/>
</dbReference>
<dbReference type="PROSITE" id="PS00076">
    <property type="entry name" value="PYRIDINE_REDOX_1"/>
    <property type="match status" value="1"/>
</dbReference>
<dbReference type="InterPro" id="IPR036188">
    <property type="entry name" value="FAD/NAD-bd_sf"/>
</dbReference>
<evidence type="ECO:0000256" key="10">
    <source>
        <dbReference type="ARBA" id="ARBA00049142"/>
    </source>
</evidence>
<feature type="domain" description="Pyridine nucleotide-disulphide oxidoreductase dimerisation" evidence="13">
    <location>
        <begin position="336"/>
        <end position="444"/>
    </location>
</feature>
<protein>
    <recommendedName>
        <fullName evidence="12">Glutathione reductase</fullName>
        <shortName evidence="12">GRase</shortName>
        <ecNumber evidence="12">1.8.1.7</ecNumber>
    </recommendedName>
</protein>
<evidence type="ECO:0000256" key="1">
    <source>
        <dbReference type="ARBA" id="ARBA00001974"/>
    </source>
</evidence>
<dbReference type="PIRSF" id="PIRSF000350">
    <property type="entry name" value="Mercury_reductase_MerA"/>
    <property type="match status" value="1"/>
</dbReference>
<dbReference type="PANTHER" id="PTHR42737">
    <property type="entry name" value="GLUTATHIONE REDUCTASE"/>
    <property type="match status" value="1"/>
</dbReference>
<dbReference type="SUPFAM" id="SSF55424">
    <property type="entry name" value="FAD/NAD-linked reductases, dimerisation (C-terminal) domain"/>
    <property type="match status" value="1"/>
</dbReference>
<comment type="function">
    <text evidence="12">Catalyzes the reduction of glutathione disulfide (GSSG) to reduced glutathione (GSH).</text>
</comment>
<dbReference type="InterPro" id="IPR004099">
    <property type="entry name" value="Pyr_nucl-diS_OxRdtase_dimer"/>
</dbReference>
<comment type="subunit">
    <text evidence="3">Homodimer.</text>
</comment>
<keyword evidence="16" id="KW-1185">Reference proteome</keyword>
<evidence type="ECO:0000256" key="2">
    <source>
        <dbReference type="ARBA" id="ARBA00007532"/>
    </source>
</evidence>
<evidence type="ECO:0000256" key="9">
    <source>
        <dbReference type="ARBA" id="ARBA00023284"/>
    </source>
</evidence>
<dbReference type="NCBIfam" id="NF004776">
    <property type="entry name" value="PRK06116.1"/>
    <property type="match status" value="1"/>
</dbReference>
<dbReference type="PANTHER" id="PTHR42737:SF2">
    <property type="entry name" value="GLUTATHIONE REDUCTASE"/>
    <property type="match status" value="1"/>
</dbReference>
<name>A0ABW5DV73_9PROT</name>
<reference evidence="16" key="1">
    <citation type="journal article" date="2019" name="Int. J. Syst. Evol. Microbiol.">
        <title>The Global Catalogue of Microorganisms (GCM) 10K type strain sequencing project: providing services to taxonomists for standard genome sequencing and annotation.</title>
        <authorList>
            <consortium name="The Broad Institute Genomics Platform"/>
            <consortium name="The Broad Institute Genome Sequencing Center for Infectious Disease"/>
            <person name="Wu L."/>
            <person name="Ma J."/>
        </authorList>
    </citation>
    <scope>NUCLEOTIDE SEQUENCE [LARGE SCALE GENOMIC DNA]</scope>
    <source>
        <strain evidence="16">CGMCC 1.19062</strain>
    </source>
</reference>
<evidence type="ECO:0000313" key="15">
    <source>
        <dbReference type="EMBL" id="MFD2264369.1"/>
    </source>
</evidence>
<organism evidence="15 16">
    <name type="scientific">Lacibacterium aquatile</name>
    <dbReference type="NCBI Taxonomy" id="1168082"/>
    <lineage>
        <taxon>Bacteria</taxon>
        <taxon>Pseudomonadati</taxon>
        <taxon>Pseudomonadota</taxon>
        <taxon>Alphaproteobacteria</taxon>
        <taxon>Rhodospirillales</taxon>
        <taxon>Rhodospirillaceae</taxon>
    </lineage>
</organism>
<keyword evidence="8" id="KW-1015">Disulfide bond</keyword>
<proteinExistence type="inferred from homology"/>
<evidence type="ECO:0000256" key="6">
    <source>
        <dbReference type="ARBA" id="ARBA00022857"/>
    </source>
</evidence>
<dbReference type="EC" id="1.8.1.7" evidence="12"/>
<dbReference type="InterPro" id="IPR001100">
    <property type="entry name" value="Pyr_nuc-diS_OxRdtase"/>
</dbReference>
<sequence>MAYDFDLLTLGAGSGGVAGSRRAASYGAKVGIIEGRRIGGTCVLRGCVPKKLLIYGVDFASAMSEAAGFGWTIGENTLDWGKLIAAKDHELDRLNGIYINMLNNAKVQTIEGYGVILDPHTVQVGDKRYTAERIMIATGGHAMIPDIPGKELGITSDEALDLKELPRRILIYGAGYIAVEFAGIFNAAGSEVTLAYRGDKLLRGFDEEIRDHLTATLSEHKIQQWPETTVAKLERGKDGIVATMSNGTQITVDQVMFATGRKPNTKGIGLENVGIAVGERGEIPVNADSLTVVPNIYAVGDVTDRMNLTPVAIAEARAIAETLYNNNPTQVSHLMVPTAVFSRPEVGVVGLSEEGAILHGHKVKVFTAKFRPMKNTLSGKTDRTLMKLVVDADTDKVLGAHMVGPDAGEITQGLGVALIAGATKADFDRTMGIHPTAAEEFVTMRDWRPGKGQA</sequence>
<dbReference type="InterPro" id="IPR006324">
    <property type="entry name" value="GSHR"/>
</dbReference>
<evidence type="ECO:0000256" key="11">
    <source>
        <dbReference type="RuleBase" id="RU003691"/>
    </source>
</evidence>
<dbReference type="GO" id="GO:0004362">
    <property type="term" value="F:glutathione-disulfide reductase (NADPH) activity"/>
    <property type="evidence" value="ECO:0007669"/>
    <property type="project" value="UniProtKB-EC"/>
</dbReference>
<evidence type="ECO:0000256" key="4">
    <source>
        <dbReference type="ARBA" id="ARBA00022630"/>
    </source>
</evidence>
<keyword evidence="7 11" id="KW-0560">Oxidoreductase</keyword>
<dbReference type="PRINTS" id="PR00411">
    <property type="entry name" value="PNDRDTASEI"/>
</dbReference>
<evidence type="ECO:0000259" key="13">
    <source>
        <dbReference type="Pfam" id="PF02852"/>
    </source>
</evidence>
<evidence type="ECO:0000256" key="12">
    <source>
        <dbReference type="RuleBase" id="RU365040"/>
    </source>
</evidence>
<dbReference type="Pfam" id="PF07992">
    <property type="entry name" value="Pyr_redox_2"/>
    <property type="match status" value="1"/>
</dbReference>
<comment type="catalytic activity">
    <reaction evidence="10 12">
        <text>2 glutathione + NADP(+) = glutathione disulfide + NADPH + H(+)</text>
        <dbReference type="Rhea" id="RHEA:11740"/>
        <dbReference type="ChEBI" id="CHEBI:15378"/>
        <dbReference type="ChEBI" id="CHEBI:57783"/>
        <dbReference type="ChEBI" id="CHEBI:57925"/>
        <dbReference type="ChEBI" id="CHEBI:58297"/>
        <dbReference type="ChEBI" id="CHEBI:58349"/>
        <dbReference type="EC" id="1.8.1.7"/>
    </reaction>
</comment>
<dbReference type="PRINTS" id="PR00368">
    <property type="entry name" value="FADPNR"/>
</dbReference>
<keyword evidence="4 11" id="KW-0285">Flavoprotein</keyword>
<evidence type="ECO:0000256" key="7">
    <source>
        <dbReference type="ARBA" id="ARBA00023002"/>
    </source>
</evidence>
<evidence type="ECO:0000256" key="5">
    <source>
        <dbReference type="ARBA" id="ARBA00022827"/>
    </source>
</evidence>
<dbReference type="SUPFAM" id="SSF51905">
    <property type="entry name" value="FAD/NAD(P)-binding domain"/>
    <property type="match status" value="1"/>
</dbReference>
<dbReference type="InterPro" id="IPR012999">
    <property type="entry name" value="Pyr_OxRdtase_I_AS"/>
</dbReference>
<evidence type="ECO:0000256" key="8">
    <source>
        <dbReference type="ARBA" id="ARBA00023157"/>
    </source>
</evidence>
<comment type="cofactor">
    <cofactor evidence="1 12">
        <name>FAD</name>
        <dbReference type="ChEBI" id="CHEBI:57692"/>
    </cofactor>
</comment>
<evidence type="ECO:0000313" key="16">
    <source>
        <dbReference type="Proteomes" id="UP001597295"/>
    </source>
</evidence>
<dbReference type="InterPro" id="IPR016156">
    <property type="entry name" value="FAD/NAD-linked_Rdtase_dimer_sf"/>
</dbReference>
<evidence type="ECO:0000259" key="14">
    <source>
        <dbReference type="Pfam" id="PF07992"/>
    </source>
</evidence>
<dbReference type="InterPro" id="IPR046952">
    <property type="entry name" value="GSHR/TRXR-like"/>
</dbReference>
<gene>
    <name evidence="15" type="primary">gor</name>
    <name evidence="15" type="ORF">ACFSM5_15805</name>
</gene>